<reference evidence="1" key="1">
    <citation type="journal article" date="2003" name="Genome Biol.">
        <title>An integrated gene annotation and transcriptional profiling approach towards the full gene content of the Drosophila genome.</title>
        <authorList>
            <person name="Hild M."/>
            <person name="Beckmann B."/>
            <person name="Haas S.A."/>
            <person name="Koch B."/>
            <person name="Solovyev V."/>
            <person name="Busold C."/>
            <person name="Fellenberg K."/>
            <person name="Boutros M."/>
            <person name="Vingron M."/>
            <person name="Sauer F."/>
            <person name="Hoheisel J.D."/>
            <person name="Paro R."/>
        </authorList>
    </citation>
    <scope>NUCLEOTIDE SEQUENCE</scope>
</reference>
<proteinExistence type="predicted"/>
<organism evidence="1">
    <name type="scientific">Drosophila melanogaster</name>
    <name type="common">Fruit fly</name>
    <dbReference type="NCBI Taxonomy" id="7227"/>
    <lineage>
        <taxon>Eukaryota</taxon>
        <taxon>Metazoa</taxon>
        <taxon>Ecdysozoa</taxon>
        <taxon>Arthropoda</taxon>
        <taxon>Hexapoda</taxon>
        <taxon>Insecta</taxon>
        <taxon>Pterygota</taxon>
        <taxon>Neoptera</taxon>
        <taxon>Endopterygota</taxon>
        <taxon>Diptera</taxon>
        <taxon>Brachycera</taxon>
        <taxon>Muscomorpha</taxon>
        <taxon>Ephydroidea</taxon>
        <taxon>Drosophilidae</taxon>
        <taxon>Drosophila</taxon>
        <taxon>Sophophora</taxon>
    </lineage>
</organism>
<dbReference type="EMBL" id="BK002152">
    <property type="protein sequence ID" value="DAA02997.1"/>
    <property type="molecule type" value="Genomic_DNA"/>
</dbReference>
<accession>Q6IL64</accession>
<gene>
    <name evidence="1" type="ORF">HDC10263</name>
</gene>
<name>Q6IL64_DROME</name>
<dbReference type="AlphaFoldDB" id="Q6IL64"/>
<evidence type="ECO:0000313" key="1">
    <source>
        <dbReference type="EMBL" id="DAA02997.1"/>
    </source>
</evidence>
<sequence length="261" mass="29645">MDMDKTQPVFINLKNKVLQISQLLFGREFRPDFRRNGEKEEISWGSGLSIFPSNGKVGKVCDEGLQIGATHSTSSLLRSQSWLCSHHRHHPTSPLNPLITADLQATHPPSHPLVFRCCTFLASLQSCKSFEYLCNSSNQTNGPTHSIHHSKSRPQQPPTTHISGAFCNSCSSLVALTHFQKSRVIIGLADICLKLAMFKSQKWWWSVDIVRLFRGGVIVLSLQVLCRFRRLRWLPARCGDLFNELRFVAWRKFFLAPFAVK</sequence>
<protein>
    <submittedName>
        <fullName evidence="1">HDC10263</fullName>
    </submittedName>
</protein>